<keyword evidence="2" id="KW-0813">Transport</keyword>
<dbReference type="GO" id="GO:0005886">
    <property type="term" value="C:plasma membrane"/>
    <property type="evidence" value="ECO:0007669"/>
    <property type="project" value="UniProtKB-SubCell"/>
</dbReference>
<evidence type="ECO:0000256" key="6">
    <source>
        <dbReference type="ARBA" id="ARBA00023136"/>
    </source>
</evidence>
<accession>A0A0M4SS70</accession>
<evidence type="ECO:0000256" key="2">
    <source>
        <dbReference type="ARBA" id="ARBA00022448"/>
    </source>
</evidence>
<keyword evidence="5 7" id="KW-1133">Transmembrane helix</keyword>
<dbReference type="EMBL" id="CP012541">
    <property type="protein sequence ID" value="ALF47020.1"/>
    <property type="molecule type" value="Genomic_DNA"/>
</dbReference>
<sequence>MLKSVLPLSFIIASRFLGLFIVLPVLSLYALNLRGANEFLVGLIVGVYAISQMIFQVPFGALSDRIGRKKTLTIGLLVFIIGSIICALTSDIFTMLFGRFLQGVGAIGAVATAMISDYITEEKRSKAMAIMGAFIGLSFTLSMVLGPLLAKDYGLSSLFYLSAALSLLCIVLLYTVVPKEIKVSAKSEKVPFGKLFLQKDYMIINFTSFMQKMLASIAFLVIPIVLVKEYGYESSELYKVYTLGAVLGFLAMGLAGALGDGKGLSKVILIAGTLLFALTYTIFAISFTLFIFVLGVAIFFIGFNLHEPIMQSTATKFVKSSQKGSALGVFNSFGYLGSFIGGAFGGYILHAFGFKVLAIICVVLCVIWLVLLFSLSDPRIFKNIYLSPEVSLNLELLNRQKGVVDYYKNEKNQVIKFDSRLTSEAALKESLKF</sequence>
<dbReference type="SUPFAM" id="SSF103473">
    <property type="entry name" value="MFS general substrate transporter"/>
    <property type="match status" value="1"/>
</dbReference>
<dbReference type="PROSITE" id="PS50850">
    <property type="entry name" value="MFS"/>
    <property type="match status" value="1"/>
</dbReference>
<dbReference type="InterPro" id="IPR020846">
    <property type="entry name" value="MFS_dom"/>
</dbReference>
<evidence type="ECO:0000259" key="8">
    <source>
        <dbReference type="PROSITE" id="PS50850"/>
    </source>
</evidence>
<feature type="transmembrane region" description="Helical" evidence="7">
    <location>
        <begin position="203"/>
        <end position="226"/>
    </location>
</feature>
<feature type="transmembrane region" description="Helical" evidence="7">
    <location>
        <begin position="96"/>
        <end position="115"/>
    </location>
</feature>
<dbReference type="AlphaFoldDB" id="A0A0M4SS70"/>
<evidence type="ECO:0000256" key="1">
    <source>
        <dbReference type="ARBA" id="ARBA00004651"/>
    </source>
</evidence>
<dbReference type="CDD" id="cd17472">
    <property type="entry name" value="MFS_YajR_like"/>
    <property type="match status" value="1"/>
</dbReference>
<organism evidence="9 10">
    <name type="scientific">Campylobacter concisus</name>
    <dbReference type="NCBI Taxonomy" id="199"/>
    <lineage>
        <taxon>Bacteria</taxon>
        <taxon>Pseudomonadati</taxon>
        <taxon>Campylobacterota</taxon>
        <taxon>Epsilonproteobacteria</taxon>
        <taxon>Campylobacterales</taxon>
        <taxon>Campylobacteraceae</taxon>
        <taxon>Campylobacter</taxon>
    </lineage>
</organism>
<evidence type="ECO:0000256" key="5">
    <source>
        <dbReference type="ARBA" id="ARBA00022989"/>
    </source>
</evidence>
<dbReference type="Proteomes" id="UP000066049">
    <property type="component" value="Chromosome"/>
</dbReference>
<evidence type="ECO:0000313" key="9">
    <source>
        <dbReference type="EMBL" id="ALF47020.1"/>
    </source>
</evidence>
<dbReference type="PANTHER" id="PTHR23517">
    <property type="entry name" value="RESISTANCE PROTEIN MDTM, PUTATIVE-RELATED-RELATED"/>
    <property type="match status" value="1"/>
</dbReference>
<dbReference type="Pfam" id="PF07690">
    <property type="entry name" value="MFS_1"/>
    <property type="match status" value="1"/>
</dbReference>
<keyword evidence="9" id="KW-0762">Sugar transport</keyword>
<gene>
    <name evidence="9" type="ORF">CCON33237_0311</name>
</gene>
<feature type="transmembrane region" description="Helical" evidence="7">
    <location>
        <begin position="12"/>
        <end position="33"/>
    </location>
</feature>
<comment type="subcellular location">
    <subcellularLocation>
        <location evidence="1">Cell membrane</location>
        <topology evidence="1">Multi-pass membrane protein</topology>
    </subcellularLocation>
</comment>
<dbReference type="PATRIC" id="fig|199.248.peg.329"/>
<proteinExistence type="predicted"/>
<dbReference type="InterPro" id="IPR036259">
    <property type="entry name" value="MFS_trans_sf"/>
</dbReference>
<dbReference type="RefSeq" id="WP_054196105.1">
    <property type="nucleotide sequence ID" value="NZ_CABPUF010000001.1"/>
</dbReference>
<dbReference type="GeneID" id="28661978"/>
<evidence type="ECO:0000256" key="4">
    <source>
        <dbReference type="ARBA" id="ARBA00022692"/>
    </source>
</evidence>
<feature type="transmembrane region" description="Helical" evidence="7">
    <location>
        <begin position="127"/>
        <end position="146"/>
    </location>
</feature>
<dbReference type="GO" id="GO:0022857">
    <property type="term" value="F:transmembrane transporter activity"/>
    <property type="evidence" value="ECO:0007669"/>
    <property type="project" value="InterPro"/>
</dbReference>
<dbReference type="InterPro" id="IPR050171">
    <property type="entry name" value="MFS_Transporters"/>
</dbReference>
<feature type="domain" description="Major facilitator superfamily (MFS) profile" evidence="8">
    <location>
        <begin position="1"/>
        <end position="379"/>
    </location>
</feature>
<keyword evidence="3" id="KW-1003">Cell membrane</keyword>
<keyword evidence="6 7" id="KW-0472">Membrane</keyword>
<evidence type="ECO:0000313" key="10">
    <source>
        <dbReference type="Proteomes" id="UP000066049"/>
    </source>
</evidence>
<reference evidence="10" key="1">
    <citation type="submission" date="2015-08" db="EMBL/GenBank/DDBJ databases">
        <title>Comparative genomics of the Campylobacter concisus group.</title>
        <authorList>
            <person name="Miller W.G."/>
            <person name="Yee E."/>
            <person name="Chapman M.H."/>
            <person name="Huynh S."/>
            <person name="Bono J.L."/>
            <person name="On S.L.W."/>
            <person name="St Leger J."/>
            <person name="Foster G."/>
            <person name="Parker C.T."/>
        </authorList>
    </citation>
    <scope>NUCLEOTIDE SEQUENCE [LARGE SCALE GENOMIC DNA]</scope>
    <source>
        <strain evidence="10">ATCC 33237</strain>
    </source>
</reference>
<feature type="transmembrane region" description="Helical" evidence="7">
    <location>
        <begin position="158"/>
        <end position="177"/>
    </location>
</feature>
<feature type="transmembrane region" description="Helical" evidence="7">
    <location>
        <begin position="238"/>
        <end position="257"/>
    </location>
</feature>
<feature type="transmembrane region" description="Helical" evidence="7">
    <location>
        <begin position="327"/>
        <end position="350"/>
    </location>
</feature>
<feature type="transmembrane region" description="Helical" evidence="7">
    <location>
        <begin position="356"/>
        <end position="375"/>
    </location>
</feature>
<evidence type="ECO:0000256" key="7">
    <source>
        <dbReference type="SAM" id="Phobius"/>
    </source>
</evidence>
<dbReference type="Gene3D" id="1.20.1250.20">
    <property type="entry name" value="MFS general substrate transporter like domains"/>
    <property type="match status" value="1"/>
</dbReference>
<feature type="transmembrane region" description="Helical" evidence="7">
    <location>
        <begin position="264"/>
        <end position="283"/>
    </location>
</feature>
<evidence type="ECO:0000256" key="3">
    <source>
        <dbReference type="ARBA" id="ARBA00022475"/>
    </source>
</evidence>
<keyword evidence="4 7" id="KW-0812">Transmembrane</keyword>
<dbReference type="KEGG" id="ccoc:CCON33237_0311"/>
<feature type="transmembrane region" description="Helical" evidence="7">
    <location>
        <begin position="71"/>
        <end position="90"/>
    </location>
</feature>
<protein>
    <submittedName>
        <fullName evidence="9">Putative sugar transporter, major facilitator superfamily</fullName>
    </submittedName>
</protein>
<dbReference type="InterPro" id="IPR011701">
    <property type="entry name" value="MFS"/>
</dbReference>
<dbReference type="PANTHER" id="PTHR23517:SF2">
    <property type="entry name" value="MULTIDRUG RESISTANCE PROTEIN MDTH"/>
    <property type="match status" value="1"/>
</dbReference>
<feature type="transmembrane region" description="Helical" evidence="7">
    <location>
        <begin position="39"/>
        <end position="59"/>
    </location>
</feature>
<name>A0A0M4SS70_9BACT</name>